<feature type="domain" description="HNH nuclease" evidence="1">
    <location>
        <begin position="186"/>
        <end position="237"/>
    </location>
</feature>
<protein>
    <submittedName>
        <fullName evidence="2">HNH endonuclease</fullName>
    </submittedName>
</protein>
<keyword evidence="2" id="KW-0540">Nuclease</keyword>
<dbReference type="AlphaFoldDB" id="A0A0A6P1F0"/>
<dbReference type="NCBIfam" id="NF040563">
    <property type="entry name" value="guided_IscB"/>
    <property type="match status" value="1"/>
</dbReference>
<dbReference type="GO" id="GO:0003676">
    <property type="term" value="F:nucleic acid binding"/>
    <property type="evidence" value="ECO:0007669"/>
    <property type="project" value="InterPro"/>
</dbReference>
<dbReference type="SMART" id="SM00507">
    <property type="entry name" value="HNHc"/>
    <property type="match status" value="1"/>
</dbReference>
<proteinExistence type="predicted"/>
<dbReference type="GO" id="GO:0004519">
    <property type="term" value="F:endonuclease activity"/>
    <property type="evidence" value="ECO:0007669"/>
    <property type="project" value="UniProtKB-KW"/>
</dbReference>
<dbReference type="Pfam" id="PF01844">
    <property type="entry name" value="HNH"/>
    <property type="match status" value="1"/>
</dbReference>
<keyword evidence="2" id="KW-0255">Endonuclease</keyword>
<organism evidence="2 3">
    <name type="scientific">Candidatus Thiomargarita nelsonii</name>
    <dbReference type="NCBI Taxonomy" id="1003181"/>
    <lineage>
        <taxon>Bacteria</taxon>
        <taxon>Pseudomonadati</taxon>
        <taxon>Pseudomonadota</taxon>
        <taxon>Gammaproteobacteria</taxon>
        <taxon>Thiotrichales</taxon>
        <taxon>Thiotrichaceae</taxon>
        <taxon>Thiomargarita</taxon>
    </lineage>
</organism>
<comment type="caution">
    <text evidence="2">The sequence shown here is derived from an EMBL/GenBank/DDBJ whole genome shotgun (WGS) entry which is preliminary data.</text>
</comment>
<dbReference type="Pfam" id="PF14239">
    <property type="entry name" value="RRXRR"/>
    <property type="match status" value="1"/>
</dbReference>
<dbReference type="PANTHER" id="PTHR33877">
    <property type="entry name" value="SLL1193 PROTEIN"/>
    <property type="match status" value="1"/>
</dbReference>
<dbReference type="InterPro" id="IPR052892">
    <property type="entry name" value="NA-targeting_endonuclease"/>
</dbReference>
<evidence type="ECO:0000313" key="2">
    <source>
        <dbReference type="EMBL" id="OAD18796.1"/>
    </source>
</evidence>
<dbReference type="InterPro" id="IPR002711">
    <property type="entry name" value="HNH"/>
</dbReference>
<name>A0A0A6P1F0_9GAMM</name>
<reference evidence="2 3" key="1">
    <citation type="submission" date="2016-05" db="EMBL/GenBank/DDBJ databases">
        <title>Single-cell genome of chain-forming Candidatus Thiomargarita nelsonii and comparison to other large sulfur-oxidizing bacteria.</title>
        <authorList>
            <person name="Winkel M."/>
            <person name="Salman V."/>
            <person name="Woyke T."/>
            <person name="Schulz-Vogt H."/>
            <person name="Richter M."/>
            <person name="Flood B."/>
            <person name="Bailey J."/>
            <person name="Amann R."/>
            <person name="Mussmann M."/>
        </authorList>
    </citation>
    <scope>NUCLEOTIDE SEQUENCE [LARGE SCALE GENOMIC DNA]</scope>
    <source>
        <strain evidence="2 3">THI036</strain>
    </source>
</reference>
<dbReference type="GO" id="GO:0008270">
    <property type="term" value="F:zinc ion binding"/>
    <property type="evidence" value="ECO:0007669"/>
    <property type="project" value="InterPro"/>
</dbReference>
<dbReference type="PANTHER" id="PTHR33877:SF2">
    <property type="entry name" value="OS07G0170200 PROTEIN"/>
    <property type="match status" value="1"/>
</dbReference>
<sequence>MQRVFVLDHNKQPLMPCQPARARKLLKKEKAAVYRRYPFTIIMTRRVGGDLQPIEIKFDPGSRTTGIALVGHFDHSKEVIWAGNLNHRGLQIKSNLDSRRAIRRSRRNRKTRYRPARFLNRRRAKGWLPPSLMSRVNNVKNWMFKLSWLAPLTQIAIETVRFDTQKMQKPEISGVEYQQGELAGYELREYLLEKWGRQCAYCGAKNVPLEIEHIQARSKGGTDRASNLTLACTECNQEKGNKDIKEFLKRKPKRLKKIQARAKAPLKDAAAVNATRYATGNVLKDFGLPTTFSSGGRTKFNRIKLGYKKEHWIDAACVGESGSEVFIPQTITPLIITASGRGSRQMCRIDQYGFPRTGPKKHKRVKGFQTGDIVKAVVTKGKKIGTYIGRVAVRANGSFDIGSGEERVSSISYKYCQLIQRADGYEYSFFS</sequence>
<dbReference type="Gene3D" id="1.10.30.50">
    <property type="match status" value="1"/>
</dbReference>
<dbReference type="InterPro" id="IPR003615">
    <property type="entry name" value="HNH_nuc"/>
</dbReference>
<dbReference type="CDD" id="cd00085">
    <property type="entry name" value="HNHc"/>
    <property type="match status" value="1"/>
</dbReference>
<dbReference type="PATRIC" id="fig|1003181.4.peg.7399"/>
<evidence type="ECO:0000259" key="1">
    <source>
        <dbReference type="SMART" id="SM00507"/>
    </source>
</evidence>
<dbReference type="InterPro" id="IPR047693">
    <property type="entry name" value="RNA-guided_IscB-like"/>
</dbReference>
<keyword evidence="3" id="KW-1185">Reference proteome</keyword>
<dbReference type="Proteomes" id="UP000076962">
    <property type="component" value="Unassembled WGS sequence"/>
</dbReference>
<evidence type="ECO:0000313" key="3">
    <source>
        <dbReference type="Proteomes" id="UP000076962"/>
    </source>
</evidence>
<dbReference type="EMBL" id="LUTY01003081">
    <property type="protein sequence ID" value="OAD18796.1"/>
    <property type="molecule type" value="Genomic_DNA"/>
</dbReference>
<keyword evidence="2" id="KW-0378">Hydrolase</keyword>
<dbReference type="InterPro" id="IPR025938">
    <property type="entry name" value="RRXRR_dom"/>
</dbReference>
<gene>
    <name evidence="2" type="ORF">THIOM_005596</name>
</gene>
<accession>A0A0A6P1F0</accession>